<dbReference type="CDD" id="cd22159">
    <property type="entry name" value="F-box_AtTIR1-like"/>
    <property type="match status" value="1"/>
</dbReference>
<dbReference type="AlphaFoldDB" id="A0A445A1U8"/>
<evidence type="ECO:0000313" key="4">
    <source>
        <dbReference type="Proteomes" id="UP000289738"/>
    </source>
</evidence>
<reference evidence="3 4" key="1">
    <citation type="submission" date="2019-01" db="EMBL/GenBank/DDBJ databases">
        <title>Sequencing of cultivated peanut Arachis hypogaea provides insights into genome evolution and oil improvement.</title>
        <authorList>
            <person name="Chen X."/>
        </authorList>
    </citation>
    <scope>NUCLEOTIDE SEQUENCE [LARGE SCALE GENOMIC DNA]</scope>
    <source>
        <strain evidence="4">cv. Fuhuasheng</strain>
        <tissue evidence="3">Leaves</tissue>
    </source>
</reference>
<dbReference type="PANTHER" id="PTHR46381:SF4">
    <property type="entry name" value="PROTEIN-TYROSINE-PHOSPHATASE MKP1"/>
    <property type="match status" value="1"/>
</dbReference>
<feature type="compositionally biased region" description="Low complexity" evidence="1">
    <location>
        <begin position="736"/>
        <end position="760"/>
    </location>
</feature>
<evidence type="ECO:0000256" key="2">
    <source>
        <dbReference type="SAM" id="Phobius"/>
    </source>
</evidence>
<keyword evidence="2" id="KW-1133">Transmembrane helix</keyword>
<evidence type="ECO:0000313" key="3">
    <source>
        <dbReference type="EMBL" id="RYR20413.1"/>
    </source>
</evidence>
<evidence type="ECO:0000256" key="1">
    <source>
        <dbReference type="SAM" id="MobiDB-lite"/>
    </source>
</evidence>
<organism evidence="3 4">
    <name type="scientific">Arachis hypogaea</name>
    <name type="common">Peanut</name>
    <dbReference type="NCBI Taxonomy" id="3818"/>
    <lineage>
        <taxon>Eukaryota</taxon>
        <taxon>Viridiplantae</taxon>
        <taxon>Streptophyta</taxon>
        <taxon>Embryophyta</taxon>
        <taxon>Tracheophyta</taxon>
        <taxon>Spermatophyta</taxon>
        <taxon>Magnoliopsida</taxon>
        <taxon>eudicotyledons</taxon>
        <taxon>Gunneridae</taxon>
        <taxon>Pentapetalae</taxon>
        <taxon>rosids</taxon>
        <taxon>fabids</taxon>
        <taxon>Fabales</taxon>
        <taxon>Fabaceae</taxon>
        <taxon>Papilionoideae</taxon>
        <taxon>50 kb inversion clade</taxon>
        <taxon>dalbergioids sensu lato</taxon>
        <taxon>Dalbergieae</taxon>
        <taxon>Pterocarpus clade</taxon>
        <taxon>Arachis</taxon>
    </lineage>
</organism>
<dbReference type="STRING" id="3818.A0A445A1U8"/>
<feature type="region of interest" description="Disordered" evidence="1">
    <location>
        <begin position="732"/>
        <end position="760"/>
    </location>
</feature>
<sequence>MCDSSDGGDKDECVLETPVQTVARYVLPPPHPIPALTAVPSHYHSLDLDAMHERILFSNIGEEDYNLDGGVEFRQTAESSGLVCRPELEFRVCAIDTVAEGRLDLEHEYSKGIESREKPLKLGWDMAAEIMTQVGVWCCVVMGRGLVLITLVLLLTGYVNWMVQREEDPGYHTAVMENVNHSSDDGYGGRAVRMEDGRQKFRWELKKNTVRRLVRDDGAEESDSRVKNTLMEGRCFEEEGVVKNLEDSGDSEKDLSILDKIQGREEIIPVEWSNADISSQREEFDRGVEEMICKFMASFHRVHSRVIVNPYHGDENNVVFCILPHSFKFLYPFLLPSSFFPSILLPRPCLHHRRTAAPLSATINAGDLLLPLFSHLLPFLTPLLPLVSLSSYPPSTHRSSATTFSVTHYRRATASLQKLVSNLEGLGFSSARTIMNSVGSGSSNLCINDTLTDDELRSILAKLESEKDKEIFGLVCKRWLRLQSTERKKLAARAGPHRLRRMADRFTRLLESNLAQSVSWSFYPGVTDSDLNVIANGFTCLRVLNLHNCKVGEGCKGYCRSKYGVCLPVVAVPKEGACSWIGMKCDPIMERDARGAVGQIIRYEKAEGPVKVSRESHEPANFWEVFSRFLPLMDKSYSKVESFKSSAKVQPGERKVGSYDVDYEVFQKAIVGSFVPPFPSSEDEHETHLPARESSWSALRRKVSSSHMEEIVTAPKSSLPRVYSDSVLCIHSTKTSSPSSSSSPSYISPDSISSPSYISP</sequence>
<accession>A0A445A1U8</accession>
<dbReference type="EMBL" id="SDMP01000013">
    <property type="protein sequence ID" value="RYR20413.1"/>
    <property type="molecule type" value="Genomic_DNA"/>
</dbReference>
<keyword evidence="4" id="KW-1185">Reference proteome</keyword>
<keyword evidence="2" id="KW-0472">Membrane</keyword>
<keyword evidence="2" id="KW-0812">Transmembrane</keyword>
<comment type="caution">
    <text evidence="3">The sequence shown here is derived from an EMBL/GenBank/DDBJ whole genome shotgun (WGS) entry which is preliminary data.</text>
</comment>
<feature type="transmembrane region" description="Helical" evidence="2">
    <location>
        <begin position="134"/>
        <end position="159"/>
    </location>
</feature>
<name>A0A445A1U8_ARAHY</name>
<protein>
    <submittedName>
        <fullName evidence="3">Uncharacterized protein</fullName>
    </submittedName>
</protein>
<gene>
    <name evidence="3" type="ORF">Ahy_B03g065523</name>
</gene>
<dbReference type="Proteomes" id="UP000289738">
    <property type="component" value="Chromosome B03"/>
</dbReference>
<dbReference type="PANTHER" id="PTHR46381">
    <property type="entry name" value="MKPA PROTEIN"/>
    <property type="match status" value="1"/>
</dbReference>
<proteinExistence type="predicted"/>